<keyword evidence="3" id="KW-0520">NAD</keyword>
<evidence type="ECO:0000259" key="4">
    <source>
        <dbReference type="Pfam" id="PF00171"/>
    </source>
</evidence>
<evidence type="ECO:0000256" key="1">
    <source>
        <dbReference type="ARBA" id="ARBA00009986"/>
    </source>
</evidence>
<evidence type="ECO:0000256" key="3">
    <source>
        <dbReference type="ARBA" id="ARBA00023027"/>
    </source>
</evidence>
<feature type="domain" description="Aldehyde dehydrogenase" evidence="4">
    <location>
        <begin position="83"/>
        <end position="388"/>
    </location>
</feature>
<dbReference type="SUPFAM" id="SSF53720">
    <property type="entry name" value="ALDH-like"/>
    <property type="match status" value="1"/>
</dbReference>
<reference evidence="5" key="1">
    <citation type="submission" date="2022-10" db="EMBL/GenBank/DDBJ databases">
        <title>The complete genomes of actinobacterial strains from the NBC collection.</title>
        <authorList>
            <person name="Joergensen T.S."/>
            <person name="Alvarez Arevalo M."/>
            <person name="Sterndorff E.B."/>
            <person name="Faurdal D."/>
            <person name="Vuksanovic O."/>
            <person name="Mourched A.-S."/>
            <person name="Charusanti P."/>
            <person name="Shaw S."/>
            <person name="Blin K."/>
            <person name="Weber T."/>
        </authorList>
    </citation>
    <scope>NUCLEOTIDE SEQUENCE</scope>
    <source>
        <strain evidence="5">NBC_00060</strain>
    </source>
</reference>
<accession>A0AAU2GT48</accession>
<dbReference type="InterPro" id="IPR016162">
    <property type="entry name" value="Ald_DH_N"/>
</dbReference>
<keyword evidence="2" id="KW-0560">Oxidoreductase</keyword>
<comment type="similarity">
    <text evidence="1">Belongs to the aldehyde dehydrogenase family.</text>
</comment>
<dbReference type="PANTHER" id="PTHR43720">
    <property type="entry name" value="2-AMINOMUCONIC SEMIALDEHYDE DEHYDROGENASE"/>
    <property type="match status" value="1"/>
</dbReference>
<dbReference type="InterPro" id="IPR016163">
    <property type="entry name" value="Ald_DH_C"/>
</dbReference>
<proteinExistence type="inferred from homology"/>
<protein>
    <submittedName>
        <fullName evidence="5">Aldehyde dehydrogenase family protein</fullName>
    </submittedName>
</protein>
<name>A0AAU2GT48_9ACTN</name>
<dbReference type="Gene3D" id="3.40.309.10">
    <property type="entry name" value="Aldehyde Dehydrogenase, Chain A, domain 2"/>
    <property type="match status" value="1"/>
</dbReference>
<dbReference type="PANTHER" id="PTHR43720:SF2">
    <property type="entry name" value="2-AMINOMUCONIC SEMIALDEHYDE DEHYDROGENASE"/>
    <property type="match status" value="1"/>
</dbReference>
<dbReference type="AlphaFoldDB" id="A0AAU2GT48"/>
<gene>
    <name evidence="5" type="ORF">OHV25_06655</name>
</gene>
<evidence type="ECO:0000313" key="5">
    <source>
        <dbReference type="EMBL" id="WTU39274.1"/>
    </source>
</evidence>
<dbReference type="InterPro" id="IPR016161">
    <property type="entry name" value="Ald_DH/histidinol_DH"/>
</dbReference>
<sequence>MAEAKDLHEIPLIRAGLPRHSAERAELTGVDGTLLALVHLAPPLLARLTVADARAGAERTPEPERIAAAGELFETATLNGLSPQAYCELQSRVAGVPVAVARHSLRDVAETFAGVGARFLAERPTGASATPVPGEISTVWTRRGDVLAVIAPSNNPGTHTQWLTALACGYRLVVRPGTRDPFTPARMIAALLDAGVAPHYLSLLPGSHATGDALVEAADLSLVFGGDAAARRYGEDRRVILRGPGRSKLLHTGEITEQTVDVICRSVGYDAGMRCTNATAVFTDADPAALAAAVAERLARLTPAPPQSPDAQVPVLPLAQARALREHLEGRLEGAVDVAAKLYPEGPVADLGDGSGALRPAVLLCDRPDHPGARIELSFPCVWILPWRREQGFGPLRDTLALTILGGDEPLAREALRERSIRKVLLGPIPTYQAGRTSPHDGYLSHELMEARAFGTSA</sequence>
<dbReference type="Gene3D" id="3.40.605.10">
    <property type="entry name" value="Aldehyde Dehydrogenase, Chain A, domain 1"/>
    <property type="match status" value="1"/>
</dbReference>
<dbReference type="EMBL" id="CP108253">
    <property type="protein sequence ID" value="WTU39274.1"/>
    <property type="molecule type" value="Genomic_DNA"/>
</dbReference>
<evidence type="ECO:0000256" key="2">
    <source>
        <dbReference type="ARBA" id="ARBA00023002"/>
    </source>
</evidence>
<dbReference type="Pfam" id="PF00171">
    <property type="entry name" value="Aldedh"/>
    <property type="match status" value="1"/>
</dbReference>
<organism evidence="5">
    <name type="scientific">Streptomyces sp. NBC_00060</name>
    <dbReference type="NCBI Taxonomy" id="2975636"/>
    <lineage>
        <taxon>Bacteria</taxon>
        <taxon>Bacillati</taxon>
        <taxon>Actinomycetota</taxon>
        <taxon>Actinomycetes</taxon>
        <taxon>Kitasatosporales</taxon>
        <taxon>Streptomycetaceae</taxon>
        <taxon>Streptomyces</taxon>
    </lineage>
</organism>
<dbReference type="InterPro" id="IPR015590">
    <property type="entry name" value="Aldehyde_DH_dom"/>
</dbReference>
<dbReference type="GO" id="GO:0016620">
    <property type="term" value="F:oxidoreductase activity, acting on the aldehyde or oxo group of donors, NAD or NADP as acceptor"/>
    <property type="evidence" value="ECO:0007669"/>
    <property type="project" value="InterPro"/>
</dbReference>